<sequence length="280" mass="31282">MGLKEKDILKRVLFYGGNAIVALIFVSPLLWMIAASLKPEAQIFSDMSTIRTFWPTAAALGNYVEVFTRVNMMKFILNSLFYVFVIVILDLAVNSVCGYALAKFDFPGKELLLTVVISLMVLPMEAIMLPLYKEVASLGWVNTWAGLIVPFVGKCFSVYMFRQFFLDIPDDLLEAAAIDGCGPIKTFFTIVMPISGTVYATIFILDFVAHWNDFMWPMLVVTGEDMRTIQLAIQTFFGSKPIHYGAIMASLTISAIPMLLMFVFLQKYYVEGIASTGIKG</sequence>
<dbReference type="Pfam" id="PF00528">
    <property type="entry name" value="BPD_transp_1"/>
    <property type="match status" value="1"/>
</dbReference>
<comment type="subcellular location">
    <subcellularLocation>
        <location evidence="1 7">Cell membrane</location>
        <topology evidence="1 7">Multi-pass membrane protein</topology>
    </subcellularLocation>
</comment>
<keyword evidence="3" id="KW-1003">Cell membrane</keyword>
<dbReference type="HOGENOM" id="CLU_016047_1_1_9"/>
<dbReference type="InterPro" id="IPR000515">
    <property type="entry name" value="MetI-like"/>
</dbReference>
<evidence type="ECO:0000313" key="10">
    <source>
        <dbReference type="Proteomes" id="UP000013085"/>
    </source>
</evidence>
<dbReference type="CDD" id="cd06261">
    <property type="entry name" value="TM_PBP2"/>
    <property type="match status" value="1"/>
</dbReference>
<gene>
    <name evidence="9" type="ORF">HMPREF1090_00310</name>
</gene>
<feature type="transmembrane region" description="Helical" evidence="7">
    <location>
        <begin position="80"/>
        <end position="102"/>
    </location>
</feature>
<evidence type="ECO:0000256" key="7">
    <source>
        <dbReference type="RuleBase" id="RU363032"/>
    </source>
</evidence>
<dbReference type="RefSeq" id="WP_002586152.1">
    <property type="nucleotide sequence ID" value="NZ_KB850976.1"/>
</dbReference>
<accession>A0A0E2HIE1</accession>
<dbReference type="EMBL" id="AGYR01000001">
    <property type="protein sequence ID" value="ENZ20375.1"/>
    <property type="molecule type" value="Genomic_DNA"/>
</dbReference>
<evidence type="ECO:0000256" key="4">
    <source>
        <dbReference type="ARBA" id="ARBA00022692"/>
    </source>
</evidence>
<feature type="transmembrane region" description="Helical" evidence="7">
    <location>
        <begin position="242"/>
        <end position="265"/>
    </location>
</feature>
<proteinExistence type="inferred from homology"/>
<dbReference type="AlphaFoldDB" id="A0A0E2HIE1"/>
<evidence type="ECO:0000256" key="2">
    <source>
        <dbReference type="ARBA" id="ARBA00022448"/>
    </source>
</evidence>
<keyword evidence="4 7" id="KW-0812">Transmembrane</keyword>
<dbReference type="PANTHER" id="PTHR43744">
    <property type="entry name" value="ABC TRANSPORTER PERMEASE PROTEIN MG189-RELATED-RELATED"/>
    <property type="match status" value="1"/>
</dbReference>
<feature type="transmembrane region" description="Helical" evidence="7">
    <location>
        <begin position="12"/>
        <end position="34"/>
    </location>
</feature>
<keyword evidence="5 7" id="KW-1133">Transmembrane helix</keyword>
<feature type="transmembrane region" description="Helical" evidence="7">
    <location>
        <begin position="144"/>
        <end position="165"/>
    </location>
</feature>
<feature type="domain" description="ABC transmembrane type-1" evidence="8">
    <location>
        <begin position="76"/>
        <end position="265"/>
    </location>
</feature>
<feature type="transmembrane region" description="Helical" evidence="7">
    <location>
        <begin position="111"/>
        <end position="132"/>
    </location>
</feature>
<name>A0A0E2HIE1_9FIRM</name>
<comment type="similarity">
    <text evidence="7">Belongs to the binding-protein-dependent transport system permease family.</text>
</comment>
<dbReference type="SUPFAM" id="SSF161098">
    <property type="entry name" value="MetI-like"/>
    <property type="match status" value="1"/>
</dbReference>
<evidence type="ECO:0000313" key="9">
    <source>
        <dbReference type="EMBL" id="ENZ20375.1"/>
    </source>
</evidence>
<dbReference type="PATRIC" id="fig|999408.3.peg.336"/>
<feature type="transmembrane region" description="Helical" evidence="7">
    <location>
        <begin position="186"/>
        <end position="209"/>
    </location>
</feature>
<keyword evidence="2 7" id="KW-0813">Transport</keyword>
<evidence type="ECO:0000256" key="1">
    <source>
        <dbReference type="ARBA" id="ARBA00004651"/>
    </source>
</evidence>
<evidence type="ECO:0000256" key="5">
    <source>
        <dbReference type="ARBA" id="ARBA00022989"/>
    </source>
</evidence>
<dbReference type="GO" id="GO:0005886">
    <property type="term" value="C:plasma membrane"/>
    <property type="evidence" value="ECO:0007669"/>
    <property type="project" value="UniProtKB-SubCell"/>
</dbReference>
<dbReference type="GO" id="GO:0055085">
    <property type="term" value="P:transmembrane transport"/>
    <property type="evidence" value="ECO:0007669"/>
    <property type="project" value="InterPro"/>
</dbReference>
<evidence type="ECO:0000256" key="3">
    <source>
        <dbReference type="ARBA" id="ARBA00022475"/>
    </source>
</evidence>
<keyword evidence="6 7" id="KW-0472">Membrane</keyword>
<dbReference type="InterPro" id="IPR035906">
    <property type="entry name" value="MetI-like_sf"/>
</dbReference>
<reference evidence="9 10" key="1">
    <citation type="submission" date="2013-01" db="EMBL/GenBank/DDBJ databases">
        <title>The Genome Sequence of Clostridium clostridioforme 90A8.</title>
        <authorList>
            <consortium name="The Broad Institute Genome Sequencing Platform"/>
            <person name="Earl A."/>
            <person name="Ward D."/>
            <person name="Feldgarden M."/>
            <person name="Gevers D."/>
            <person name="Courvalin P."/>
            <person name="Lambert T."/>
            <person name="Walker B."/>
            <person name="Young S.K."/>
            <person name="Zeng Q."/>
            <person name="Gargeya S."/>
            <person name="Fitzgerald M."/>
            <person name="Haas B."/>
            <person name="Abouelleil A."/>
            <person name="Alvarado L."/>
            <person name="Arachchi H.M."/>
            <person name="Berlin A.M."/>
            <person name="Chapman S.B."/>
            <person name="Dewar J."/>
            <person name="Goldberg J."/>
            <person name="Griggs A."/>
            <person name="Gujja S."/>
            <person name="Hansen M."/>
            <person name="Howarth C."/>
            <person name="Imamovic A."/>
            <person name="Larimer J."/>
            <person name="McCowan C."/>
            <person name="Murphy C."/>
            <person name="Neiman D."/>
            <person name="Pearson M."/>
            <person name="Priest M."/>
            <person name="Roberts A."/>
            <person name="Saif S."/>
            <person name="Shea T."/>
            <person name="Sisk P."/>
            <person name="Sykes S."/>
            <person name="Wortman J."/>
            <person name="Nusbaum C."/>
            <person name="Birren B."/>
        </authorList>
    </citation>
    <scope>NUCLEOTIDE SEQUENCE [LARGE SCALE GENOMIC DNA]</scope>
    <source>
        <strain evidence="9 10">90A8</strain>
    </source>
</reference>
<dbReference type="PANTHER" id="PTHR43744:SF8">
    <property type="entry name" value="SN-GLYCEROL-3-PHOSPHATE TRANSPORT SYSTEM PERMEASE PROTEIN UGPE"/>
    <property type="match status" value="1"/>
</dbReference>
<dbReference type="PROSITE" id="PS50928">
    <property type="entry name" value="ABC_TM1"/>
    <property type="match status" value="1"/>
</dbReference>
<evidence type="ECO:0000256" key="6">
    <source>
        <dbReference type="ARBA" id="ARBA00023136"/>
    </source>
</evidence>
<comment type="caution">
    <text evidence="9">The sequence shown here is derived from an EMBL/GenBank/DDBJ whole genome shotgun (WGS) entry which is preliminary data.</text>
</comment>
<protein>
    <submittedName>
        <fullName evidence="9">Sugar ABC transporter permease</fullName>
    </submittedName>
</protein>
<evidence type="ECO:0000259" key="8">
    <source>
        <dbReference type="PROSITE" id="PS50928"/>
    </source>
</evidence>
<dbReference type="Proteomes" id="UP000013085">
    <property type="component" value="Unassembled WGS sequence"/>
</dbReference>
<dbReference type="GeneID" id="57963729"/>
<organism evidence="9 10">
    <name type="scientific">[Clostridium] clostridioforme 90A8</name>
    <dbReference type="NCBI Taxonomy" id="999408"/>
    <lineage>
        <taxon>Bacteria</taxon>
        <taxon>Bacillati</taxon>
        <taxon>Bacillota</taxon>
        <taxon>Clostridia</taxon>
        <taxon>Lachnospirales</taxon>
        <taxon>Lachnospiraceae</taxon>
        <taxon>Enterocloster</taxon>
    </lineage>
</organism>
<dbReference type="Gene3D" id="1.10.3720.10">
    <property type="entry name" value="MetI-like"/>
    <property type="match status" value="1"/>
</dbReference>